<dbReference type="AlphaFoldDB" id="A0A1R1PN12"/>
<dbReference type="PANTHER" id="PTHR17384:SF7">
    <property type="entry name" value="P-SELECTIN GLYCOPROTEIN LIGAND 1"/>
    <property type="match status" value="1"/>
</dbReference>
<gene>
    <name evidence="3" type="ORF">AX774_g4240</name>
</gene>
<evidence type="ECO:0000256" key="1">
    <source>
        <dbReference type="SAM" id="MobiDB-lite"/>
    </source>
</evidence>
<dbReference type="OrthoDB" id="10391109at2759"/>
<organism evidence="3 4">
    <name type="scientific">Zancudomyces culisetae</name>
    <name type="common">Gut fungus</name>
    <name type="synonym">Smittium culisetae</name>
    <dbReference type="NCBI Taxonomy" id="1213189"/>
    <lineage>
        <taxon>Eukaryota</taxon>
        <taxon>Fungi</taxon>
        <taxon>Fungi incertae sedis</taxon>
        <taxon>Zoopagomycota</taxon>
        <taxon>Kickxellomycotina</taxon>
        <taxon>Harpellomycetes</taxon>
        <taxon>Harpellales</taxon>
        <taxon>Legeriomycetaceae</taxon>
        <taxon>Zancudomyces</taxon>
    </lineage>
</organism>
<protein>
    <submittedName>
        <fullName evidence="3">Uncharacterized protein</fullName>
    </submittedName>
</protein>
<keyword evidence="4" id="KW-1185">Reference proteome</keyword>
<evidence type="ECO:0000256" key="2">
    <source>
        <dbReference type="SAM" id="SignalP"/>
    </source>
</evidence>
<evidence type="ECO:0000313" key="3">
    <source>
        <dbReference type="EMBL" id="OMH82292.1"/>
    </source>
</evidence>
<feature type="non-terminal residue" evidence="3">
    <location>
        <position position="339"/>
    </location>
</feature>
<reference evidence="4" key="1">
    <citation type="submission" date="2017-01" db="EMBL/GenBank/DDBJ databases">
        <authorList>
            <person name="Wang Y."/>
            <person name="White M."/>
            <person name="Kvist S."/>
            <person name="Moncalvo J.-M."/>
        </authorList>
    </citation>
    <scope>NUCLEOTIDE SEQUENCE [LARGE SCALE GENOMIC DNA]</scope>
    <source>
        <strain evidence="4">COL-18-3</strain>
    </source>
</reference>
<feature type="chain" id="PRO_5012864915" evidence="2">
    <location>
        <begin position="25"/>
        <end position="339"/>
    </location>
</feature>
<proteinExistence type="predicted"/>
<dbReference type="GO" id="GO:0005886">
    <property type="term" value="C:plasma membrane"/>
    <property type="evidence" value="ECO:0007669"/>
    <property type="project" value="TreeGrafter"/>
</dbReference>
<evidence type="ECO:0000313" key="4">
    <source>
        <dbReference type="Proteomes" id="UP000188320"/>
    </source>
</evidence>
<accession>A0A1R1PN12</accession>
<comment type="caution">
    <text evidence="3">The sequence shown here is derived from an EMBL/GenBank/DDBJ whole genome shotgun (WGS) entry which is preliminary data.</text>
</comment>
<dbReference type="PANTHER" id="PTHR17384">
    <property type="entry name" value="P-SELECTIN GLYCOPROTEIN LIGAND-1"/>
    <property type="match status" value="1"/>
</dbReference>
<name>A0A1R1PN12_ZANCU</name>
<feature type="region of interest" description="Disordered" evidence="1">
    <location>
        <begin position="196"/>
        <end position="339"/>
    </location>
</feature>
<dbReference type="Proteomes" id="UP000188320">
    <property type="component" value="Unassembled WGS sequence"/>
</dbReference>
<feature type="compositionally biased region" description="Low complexity" evidence="1">
    <location>
        <begin position="200"/>
        <end position="339"/>
    </location>
</feature>
<dbReference type="InterPro" id="IPR026195">
    <property type="entry name" value="PSGL-1"/>
</dbReference>
<dbReference type="EMBL" id="LSSK01000698">
    <property type="protein sequence ID" value="OMH82292.1"/>
    <property type="molecule type" value="Genomic_DNA"/>
</dbReference>
<sequence>MRPQAYTASISLILASLLSPIVRASTSSGAGSVNCSDSISQIEIIQGSGDSSVINYSWDNAIDVTCPAQDYLVTFDIDQTSDIYFAISTQKTLLTGSDVIEGVIGVNTGTWYIGSSVYSKEEDVMSGAADTQKIYVQIDSSGVNIGLVGSSTPVLTLSSSDYDVSTFTNSPTVWLAFGAENDSAKVQNVAYSCNESTCVSPSSTESSSAESSSTESSSTDSSSTESSSTEPSSTDSSSTESNSTESSSTESSSTEPSSTESSSTESSSTESSSTESSSTESSSTESSSTESSSTDSSSTESSSTESSSIESSSTEPSSTESSSTESSSTDSSSTDSSST</sequence>
<keyword evidence="2" id="KW-0732">Signal</keyword>
<feature type="signal peptide" evidence="2">
    <location>
        <begin position="1"/>
        <end position="24"/>
    </location>
</feature>